<protein>
    <submittedName>
        <fullName evidence="1">Uncharacterized protein</fullName>
    </submittedName>
</protein>
<proteinExistence type="predicted"/>
<dbReference type="EMBL" id="JACHXK010000030">
    <property type="protein sequence ID" value="MBB3114379.1"/>
    <property type="molecule type" value="Genomic_DNA"/>
</dbReference>
<keyword evidence="2" id="KW-1185">Reference proteome</keyword>
<dbReference type="RefSeq" id="WP_183604413.1">
    <property type="nucleotide sequence ID" value="NZ_JACHXK010000030.1"/>
</dbReference>
<organism evidence="1 2">
    <name type="scientific">Paenibacillus phyllosphaerae</name>
    <dbReference type="NCBI Taxonomy" id="274593"/>
    <lineage>
        <taxon>Bacteria</taxon>
        <taxon>Bacillati</taxon>
        <taxon>Bacillota</taxon>
        <taxon>Bacilli</taxon>
        <taxon>Bacillales</taxon>
        <taxon>Paenibacillaceae</taxon>
        <taxon>Paenibacillus</taxon>
    </lineage>
</organism>
<evidence type="ECO:0000313" key="1">
    <source>
        <dbReference type="EMBL" id="MBB3114379.1"/>
    </source>
</evidence>
<dbReference type="AlphaFoldDB" id="A0A7W5B4Q8"/>
<gene>
    <name evidence="1" type="ORF">FHS18_006500</name>
</gene>
<reference evidence="1 2" key="1">
    <citation type="submission" date="2020-08" db="EMBL/GenBank/DDBJ databases">
        <title>Genomic Encyclopedia of Type Strains, Phase III (KMG-III): the genomes of soil and plant-associated and newly described type strains.</title>
        <authorList>
            <person name="Whitman W."/>
        </authorList>
    </citation>
    <scope>NUCLEOTIDE SEQUENCE [LARGE SCALE GENOMIC DNA]</scope>
    <source>
        <strain evidence="1 2">CECT 5862</strain>
    </source>
</reference>
<name>A0A7W5B4Q8_9BACL</name>
<accession>A0A7W5B4Q8</accession>
<evidence type="ECO:0000313" key="2">
    <source>
        <dbReference type="Proteomes" id="UP000570361"/>
    </source>
</evidence>
<comment type="caution">
    <text evidence="1">The sequence shown here is derived from an EMBL/GenBank/DDBJ whole genome shotgun (WGS) entry which is preliminary data.</text>
</comment>
<dbReference type="Proteomes" id="UP000570361">
    <property type="component" value="Unassembled WGS sequence"/>
</dbReference>
<sequence length="100" mass="11092">METYQVAELSITQHDQTTKLLFTQAQLFIVTDTGYRLWYIDIDGMPQSSLLHAFNESSDLRVELQGITAGGRKIEGTGFLHPNVMHHAAAIRGDGELAGF</sequence>